<dbReference type="EMBL" id="JADLQX010000001">
    <property type="protein sequence ID" value="MBF6296369.1"/>
    <property type="molecule type" value="Genomic_DNA"/>
</dbReference>
<gene>
    <name evidence="2" type="ORF">IU459_02295</name>
</gene>
<accession>A0ABS0CND4</accession>
<protein>
    <submittedName>
        <fullName evidence="2">DUF4190 domain-containing protein</fullName>
    </submittedName>
</protein>
<keyword evidence="1" id="KW-0812">Transmembrane</keyword>
<name>A0ABS0CND4_9NOCA</name>
<organism evidence="2 3">
    <name type="scientific">Nocardia amamiensis</name>
    <dbReference type="NCBI Taxonomy" id="404578"/>
    <lineage>
        <taxon>Bacteria</taxon>
        <taxon>Bacillati</taxon>
        <taxon>Actinomycetota</taxon>
        <taxon>Actinomycetes</taxon>
        <taxon>Mycobacteriales</taxon>
        <taxon>Nocardiaceae</taxon>
        <taxon>Nocardia</taxon>
    </lineage>
</organism>
<reference evidence="2 3" key="1">
    <citation type="submission" date="2020-10" db="EMBL/GenBank/DDBJ databases">
        <title>Identification of Nocardia species via Next-generation sequencing and recognition of intraspecies genetic diversity.</title>
        <authorList>
            <person name="Li P."/>
            <person name="Li P."/>
            <person name="Lu B."/>
        </authorList>
    </citation>
    <scope>NUCLEOTIDE SEQUENCE [LARGE SCALE GENOMIC DNA]</scope>
    <source>
        <strain evidence="2 3">BJ06-0157</strain>
    </source>
</reference>
<feature type="transmembrane region" description="Helical" evidence="1">
    <location>
        <begin position="30"/>
        <end position="52"/>
    </location>
</feature>
<sequence length="112" mass="11567">MSYPPQQPPYGYPAYGAYGPPPDHPQATTILILGILSLVLCQIMGPFAWVMGKRALNEIDASGGAIGGRGNVNAGYICGIIATVLLILSLLIVVLFVVLGLVGAFAGSSSSY</sequence>
<proteinExistence type="predicted"/>
<keyword evidence="1" id="KW-1133">Transmembrane helix</keyword>
<dbReference type="RefSeq" id="WP_195127722.1">
    <property type="nucleotide sequence ID" value="NZ_JADLQX010000001.1"/>
</dbReference>
<feature type="transmembrane region" description="Helical" evidence="1">
    <location>
        <begin position="73"/>
        <end position="106"/>
    </location>
</feature>
<keyword evidence="1" id="KW-0472">Membrane</keyword>
<evidence type="ECO:0000313" key="3">
    <source>
        <dbReference type="Proteomes" id="UP000702209"/>
    </source>
</evidence>
<comment type="caution">
    <text evidence="2">The sequence shown here is derived from an EMBL/GenBank/DDBJ whole genome shotgun (WGS) entry which is preliminary data.</text>
</comment>
<keyword evidence="3" id="KW-1185">Reference proteome</keyword>
<evidence type="ECO:0000256" key="1">
    <source>
        <dbReference type="SAM" id="Phobius"/>
    </source>
</evidence>
<evidence type="ECO:0000313" key="2">
    <source>
        <dbReference type="EMBL" id="MBF6296369.1"/>
    </source>
</evidence>
<dbReference type="Proteomes" id="UP000702209">
    <property type="component" value="Unassembled WGS sequence"/>
</dbReference>